<evidence type="ECO:0000313" key="3">
    <source>
        <dbReference type="Proteomes" id="UP000269573"/>
    </source>
</evidence>
<evidence type="ECO:0000313" key="2">
    <source>
        <dbReference type="EMBL" id="RNB80502.1"/>
    </source>
</evidence>
<dbReference type="Gene3D" id="3.90.850.10">
    <property type="entry name" value="Fumarylacetoacetase-like, C-terminal domain"/>
    <property type="match status" value="1"/>
</dbReference>
<dbReference type="InterPro" id="IPR036663">
    <property type="entry name" value="Fumarylacetoacetase_C_sf"/>
</dbReference>
<keyword evidence="3" id="KW-1185">Reference proteome</keyword>
<gene>
    <name evidence="2" type="ORF">EDM59_24550</name>
</gene>
<dbReference type="GO" id="GO:0016787">
    <property type="term" value="F:hydrolase activity"/>
    <property type="evidence" value="ECO:0007669"/>
    <property type="project" value="UniProtKB-KW"/>
</dbReference>
<feature type="domain" description="Fumarylacetoacetase-like C-terminal" evidence="1">
    <location>
        <begin position="85"/>
        <end position="301"/>
    </location>
</feature>
<accession>A0A3M8CXD6</accession>
<dbReference type="InterPro" id="IPR011234">
    <property type="entry name" value="Fumarylacetoacetase-like_C"/>
</dbReference>
<dbReference type="PANTHER" id="PTHR43211:SF1">
    <property type="entry name" value="BLL6422 PROTEIN"/>
    <property type="match status" value="1"/>
</dbReference>
<dbReference type="AlphaFoldDB" id="A0A3M8CXD6"/>
<comment type="caution">
    <text evidence="2">The sequence shown here is derived from an EMBL/GenBank/DDBJ whole genome shotgun (WGS) entry which is preliminary data.</text>
</comment>
<name>A0A3M8CXD6_9BACL</name>
<reference evidence="2 3" key="1">
    <citation type="submission" date="2018-10" db="EMBL/GenBank/DDBJ databases">
        <title>Phylogenomics of Brevibacillus.</title>
        <authorList>
            <person name="Dunlap C."/>
        </authorList>
    </citation>
    <scope>NUCLEOTIDE SEQUENCE [LARGE SCALE GENOMIC DNA]</scope>
    <source>
        <strain evidence="2 3">JCM 15774</strain>
    </source>
</reference>
<dbReference type="PANTHER" id="PTHR43211">
    <property type="entry name" value="FUMARYLACETOACETATE HYDROLASE"/>
    <property type="match status" value="1"/>
</dbReference>
<protein>
    <submittedName>
        <fullName evidence="2">Fumarylacetoacetate hydrolase family protein</fullName>
    </submittedName>
</protein>
<organism evidence="2 3">
    <name type="scientific">Brevibacillus nitrificans</name>
    <dbReference type="NCBI Taxonomy" id="651560"/>
    <lineage>
        <taxon>Bacteria</taxon>
        <taxon>Bacillati</taxon>
        <taxon>Bacillota</taxon>
        <taxon>Bacilli</taxon>
        <taxon>Bacillales</taxon>
        <taxon>Paenibacillaceae</taxon>
        <taxon>Brevibacillus</taxon>
    </lineage>
</organism>
<dbReference type="SUPFAM" id="SSF56529">
    <property type="entry name" value="FAH"/>
    <property type="match status" value="1"/>
</dbReference>
<sequence>MKFVTFRTADSASRAGWLTPQGIVDMNLVSEGELPASMLDFLANQETYLPQALKLEQSGLKPTYSLAEVNLLAPVPHPRSVRDFMAFELHILNAAKRLGQQMAQAWYEIPAFYFTNHQVIQGTGAKIARPRSCEWLDYELEIACVIGKEGKNIRAEEAEDYIFGYTILNDWSARDLQMKESKIGLGPAKGKDFATSLGPYLVTKDELAPYRIGDRYDMEMVARVNGRELSRGNFKDIYYTFGQMIERASDGVTLYPGDVIGSGTVGTGCLLELGPEVHRWLEPGDHVELEVTGLGILENTIES</sequence>
<dbReference type="EMBL" id="RHHU01000017">
    <property type="protein sequence ID" value="RNB80502.1"/>
    <property type="molecule type" value="Genomic_DNA"/>
</dbReference>
<dbReference type="Proteomes" id="UP000269573">
    <property type="component" value="Unassembled WGS sequence"/>
</dbReference>
<dbReference type="Pfam" id="PF01557">
    <property type="entry name" value="FAA_hydrolase"/>
    <property type="match status" value="1"/>
</dbReference>
<proteinExistence type="predicted"/>
<dbReference type="RefSeq" id="WP_122926013.1">
    <property type="nucleotide sequence ID" value="NZ_RHHU01000017.1"/>
</dbReference>
<evidence type="ECO:0000259" key="1">
    <source>
        <dbReference type="Pfam" id="PF01557"/>
    </source>
</evidence>
<keyword evidence="2" id="KW-0378">Hydrolase</keyword>